<gene>
    <name evidence="11" type="primary">uup</name>
    <name evidence="14" type="ORF">KT71_08385</name>
</gene>
<evidence type="ECO:0000256" key="3">
    <source>
        <dbReference type="ARBA" id="ARBA00022741"/>
    </source>
</evidence>
<dbReference type="Pfam" id="PF12848">
    <property type="entry name" value="ABC_tran_Xtn"/>
    <property type="match status" value="1"/>
</dbReference>
<evidence type="ECO:0000256" key="11">
    <source>
        <dbReference type="HAMAP-Rule" id="MF_00848"/>
    </source>
</evidence>
<feature type="binding site" evidence="11">
    <location>
        <begin position="366"/>
        <end position="373"/>
    </location>
    <ligand>
        <name>ATP</name>
        <dbReference type="ChEBI" id="CHEBI:30616"/>
        <label>2</label>
    </ligand>
</feature>
<dbReference type="PROSITE" id="PS50893">
    <property type="entry name" value="ABC_TRANSPORTER_2"/>
    <property type="match status" value="2"/>
</dbReference>
<name>A4AD06_9GAMM</name>
<dbReference type="GO" id="GO:0005737">
    <property type="term" value="C:cytoplasm"/>
    <property type="evidence" value="ECO:0007669"/>
    <property type="project" value="UniProtKB-SubCell"/>
</dbReference>
<dbReference type="Pfam" id="PF16326">
    <property type="entry name" value="ABC_tran_CTD"/>
    <property type="match status" value="1"/>
</dbReference>
<evidence type="ECO:0000256" key="4">
    <source>
        <dbReference type="ARBA" id="ARBA00022763"/>
    </source>
</evidence>
<feature type="domain" description="ABC transporter" evidence="13">
    <location>
        <begin position="334"/>
        <end position="552"/>
    </location>
</feature>
<dbReference type="InterPro" id="IPR043686">
    <property type="entry name" value="Uup"/>
</dbReference>
<keyword evidence="3 11" id="KW-0547">Nucleotide-binding</keyword>
<dbReference type="InterPro" id="IPR051309">
    <property type="entry name" value="ABCF_ATPase"/>
</dbReference>
<dbReference type="FunFam" id="3.40.50.300:FF:000011">
    <property type="entry name" value="Putative ABC transporter ATP-binding component"/>
    <property type="match status" value="1"/>
</dbReference>
<evidence type="ECO:0000313" key="15">
    <source>
        <dbReference type="Proteomes" id="UP000019205"/>
    </source>
</evidence>
<dbReference type="GO" id="GO:0005524">
    <property type="term" value="F:ATP binding"/>
    <property type="evidence" value="ECO:0007669"/>
    <property type="project" value="UniProtKB-UniRule"/>
</dbReference>
<dbReference type="Proteomes" id="UP000019205">
    <property type="component" value="Chromosome"/>
</dbReference>
<comment type="function">
    <text evidence="11">Probably plays a role in ribosome assembly or function. May be involved in resolution of branched DNA intermediates that result from template switching in postreplication gaps. Binds DNA and has ATPase activity.</text>
</comment>
<dbReference type="InterPro" id="IPR017871">
    <property type="entry name" value="ABC_transporter-like_CS"/>
</dbReference>
<sequence length="648" mass="71753">MDLTPSALECALIFYSTVFMDLLRLEQANLHFGTHVLLDSVDLQISSGQRLGLLGRNGEGKSTLLKILAGDLALDGGERWLRPGTRIARLEQELPDTADITVYDYVADGLAETGALLRRFEQLTSSADADLVELERVQHALEAADGWQLGQRVESTLSQLDLRRDTLMSSLSGGWRRRAALARALVGDPDILLLDEPTNHLDIPAIEWLQEQLTGLRCALVLITHDRRFLQGVADHIAELDRGNLTVWQGSYEGFLNHREQQLAAEERANALFDKRLSEEEKWIRQGIKARRTRNEGRVRALKAMREERSARRERTGTANLNVDTAQRSGKIVAELEDASVVLGGRTIIKPCSLLLQRGDRVGIVGPNGAGKSTLIRLLTGELTPETGTVRLGSKLEIAYGDQQRSTLDPTKNLIDNVCGGRDFIEIGGRRKHAVSYLGDFLFSPQRLRTPVGALSGGEQNRAVLALLFSKPVNLLVLDEPTNDLDIETLELLEELLMEFKGTVLLVSHDRAFMDNVVTSLLVLTGDGSIEEHAGGFSDWEARGGRLLPLDAMPHERVKDTPSPAPAATAEKSPQKKLSYKEQRELDSLPADIEALESRQGELETLCADPAFYERDPREVKDLLAELASIGGTLEEKIERWTELEERA</sequence>
<dbReference type="InterPro" id="IPR032524">
    <property type="entry name" value="ABC_tran_C"/>
</dbReference>
<dbReference type="eggNOG" id="COG0488">
    <property type="taxonomic scope" value="Bacteria"/>
</dbReference>
<reference evidence="14 15" key="2">
    <citation type="journal article" date="2009" name="PLoS ONE">
        <title>The photosynthetic apparatus and its regulation in the aerobic gammaproteobacterium Congregibacter litoralis gen. nov., sp. nov.</title>
        <authorList>
            <person name="Spring S."/>
            <person name="Lunsdorf H."/>
            <person name="Fuchs B.M."/>
            <person name="Tindall B.J."/>
        </authorList>
    </citation>
    <scope>NUCLEOTIDE SEQUENCE [LARGE SCALE GENOMIC DNA]</scope>
    <source>
        <strain evidence="14">KT71</strain>
    </source>
</reference>
<dbReference type="EMBL" id="AAOA02000003">
    <property type="protein sequence ID" value="EAQ96059.2"/>
    <property type="molecule type" value="Genomic_DNA"/>
</dbReference>
<comment type="subcellular location">
    <subcellularLocation>
        <location evidence="11">Cytoplasm</location>
    </subcellularLocation>
    <text evidence="11">Associates with ribosomes.</text>
</comment>
<evidence type="ECO:0000256" key="8">
    <source>
        <dbReference type="ARBA" id="ARBA00023204"/>
    </source>
</evidence>
<feature type="region of interest" description="Disordered" evidence="12">
    <location>
        <begin position="557"/>
        <end position="579"/>
    </location>
</feature>
<dbReference type="GO" id="GO:0043022">
    <property type="term" value="F:ribosome binding"/>
    <property type="evidence" value="ECO:0007669"/>
    <property type="project" value="UniProtKB-UniRule"/>
</dbReference>
<dbReference type="CDD" id="cd03221">
    <property type="entry name" value="ABCF_EF-3"/>
    <property type="match status" value="2"/>
</dbReference>
<accession>A4AD06</accession>
<dbReference type="GO" id="GO:0016887">
    <property type="term" value="F:ATP hydrolysis activity"/>
    <property type="evidence" value="ECO:0007669"/>
    <property type="project" value="UniProtKB-UniRule"/>
</dbReference>
<evidence type="ECO:0000256" key="2">
    <source>
        <dbReference type="ARBA" id="ARBA00022737"/>
    </source>
</evidence>
<dbReference type="InterPro" id="IPR027417">
    <property type="entry name" value="P-loop_NTPase"/>
</dbReference>
<dbReference type="GO" id="GO:0006281">
    <property type="term" value="P:DNA repair"/>
    <property type="evidence" value="ECO:0007669"/>
    <property type="project" value="UniProtKB-KW"/>
</dbReference>
<dbReference type="InterPro" id="IPR032781">
    <property type="entry name" value="ABC_tran_Xtn"/>
</dbReference>
<keyword evidence="6 11" id="KW-0067">ATP-binding</keyword>
<reference evidence="14 15" key="1">
    <citation type="journal article" date="2007" name="Proc. Natl. Acad. Sci. U.S.A.">
        <title>Characterization of a marine gammaproteobacterium capable of aerobic anoxygenic photosynthesis.</title>
        <authorList>
            <person name="Fuchs B.M."/>
            <person name="Spring S."/>
            <person name="Teeling H."/>
            <person name="Quast C."/>
            <person name="Wulf J."/>
            <person name="Schattenhofer M."/>
            <person name="Yan S."/>
            <person name="Ferriera S."/>
            <person name="Johnson J."/>
            <person name="Glockner F.O."/>
            <person name="Amann R."/>
        </authorList>
    </citation>
    <scope>NUCLEOTIDE SEQUENCE [LARGE SCALE GENOMIC DNA]</scope>
    <source>
        <strain evidence="14">KT71</strain>
    </source>
</reference>
<dbReference type="EC" id="3.6.1.-" evidence="11"/>
<comment type="catalytic activity">
    <reaction evidence="9 11">
        <text>ATP + H2O = ADP + phosphate + H(+)</text>
        <dbReference type="Rhea" id="RHEA:13065"/>
        <dbReference type="ChEBI" id="CHEBI:15377"/>
        <dbReference type="ChEBI" id="CHEBI:15378"/>
        <dbReference type="ChEBI" id="CHEBI:30616"/>
        <dbReference type="ChEBI" id="CHEBI:43474"/>
        <dbReference type="ChEBI" id="CHEBI:456216"/>
    </reaction>
</comment>
<keyword evidence="1 11" id="KW-0963">Cytoplasm</keyword>
<dbReference type="AlphaFoldDB" id="A4AD06"/>
<dbReference type="InterPro" id="IPR003439">
    <property type="entry name" value="ABC_transporter-like_ATP-bd"/>
</dbReference>
<evidence type="ECO:0000313" key="14">
    <source>
        <dbReference type="EMBL" id="EAQ96059.2"/>
    </source>
</evidence>
<keyword evidence="8 11" id="KW-0234">DNA repair</keyword>
<dbReference type="STRING" id="314285.KT71_08385"/>
<dbReference type="GO" id="GO:0003677">
    <property type="term" value="F:DNA binding"/>
    <property type="evidence" value="ECO:0007669"/>
    <property type="project" value="UniProtKB-UniRule"/>
</dbReference>
<evidence type="ECO:0000256" key="9">
    <source>
        <dbReference type="ARBA" id="ARBA00049360"/>
    </source>
</evidence>
<feature type="binding site" evidence="11">
    <location>
        <begin position="55"/>
        <end position="62"/>
    </location>
    <ligand>
        <name>ATP</name>
        <dbReference type="ChEBI" id="CHEBI:30616"/>
        <label>1</label>
    </ligand>
</feature>
<dbReference type="InterPro" id="IPR003593">
    <property type="entry name" value="AAA+_ATPase"/>
</dbReference>
<dbReference type="HAMAP" id="MF_00848">
    <property type="entry name" value="Uup"/>
    <property type="match status" value="1"/>
</dbReference>
<comment type="caution">
    <text evidence="14">The sequence shown here is derived from an EMBL/GenBank/DDBJ whole genome shotgun (WGS) entry which is preliminary data.</text>
</comment>
<keyword evidence="5 11" id="KW-0378">Hydrolase</keyword>
<dbReference type="PANTHER" id="PTHR42855">
    <property type="entry name" value="ABC TRANSPORTER ATP-BINDING SUBUNIT"/>
    <property type="match status" value="1"/>
</dbReference>
<evidence type="ECO:0000256" key="6">
    <source>
        <dbReference type="ARBA" id="ARBA00022840"/>
    </source>
</evidence>
<evidence type="ECO:0000256" key="5">
    <source>
        <dbReference type="ARBA" id="ARBA00022801"/>
    </source>
</evidence>
<dbReference type="HOGENOM" id="CLU_000604_36_0_6"/>
<dbReference type="PROSITE" id="PS00211">
    <property type="entry name" value="ABC_TRANSPORTER_1"/>
    <property type="match status" value="2"/>
</dbReference>
<feature type="domain" description="ABC transporter" evidence="13">
    <location>
        <begin position="23"/>
        <end position="267"/>
    </location>
</feature>
<organism evidence="14 15">
    <name type="scientific">Congregibacter litoralis KT71</name>
    <dbReference type="NCBI Taxonomy" id="314285"/>
    <lineage>
        <taxon>Bacteria</taxon>
        <taxon>Pseudomonadati</taxon>
        <taxon>Pseudomonadota</taxon>
        <taxon>Gammaproteobacteria</taxon>
        <taxon>Cellvibrionales</taxon>
        <taxon>Halieaceae</taxon>
        <taxon>Congregibacter</taxon>
    </lineage>
</organism>
<dbReference type="Pfam" id="PF00005">
    <property type="entry name" value="ABC_tran"/>
    <property type="match status" value="2"/>
</dbReference>
<evidence type="ECO:0000256" key="1">
    <source>
        <dbReference type="ARBA" id="ARBA00022490"/>
    </source>
</evidence>
<dbReference type="Gene3D" id="3.40.50.300">
    <property type="entry name" value="P-loop containing nucleotide triphosphate hydrolases"/>
    <property type="match status" value="2"/>
</dbReference>
<proteinExistence type="inferred from homology"/>
<dbReference type="FunFam" id="3.40.50.300:FF:000309">
    <property type="entry name" value="ABC transporter ATP-binding protein"/>
    <property type="match status" value="1"/>
</dbReference>
<dbReference type="PANTHER" id="PTHR42855:SF1">
    <property type="entry name" value="ABC TRANSPORTER DOMAIN-CONTAINING PROTEIN"/>
    <property type="match status" value="1"/>
</dbReference>
<evidence type="ECO:0000256" key="7">
    <source>
        <dbReference type="ARBA" id="ARBA00023125"/>
    </source>
</evidence>
<keyword evidence="4 11" id="KW-0227">DNA damage</keyword>
<protein>
    <recommendedName>
        <fullName evidence="11">ATP-binding protein Uup</fullName>
        <ecNumber evidence="11">3.6.1.-</ecNumber>
    </recommendedName>
</protein>
<dbReference type="InterPro" id="IPR037118">
    <property type="entry name" value="Val-tRNA_synth_C_sf"/>
</dbReference>
<evidence type="ECO:0000256" key="10">
    <source>
        <dbReference type="ARBA" id="ARBA00061478"/>
    </source>
</evidence>
<dbReference type="SUPFAM" id="SSF52540">
    <property type="entry name" value="P-loop containing nucleoside triphosphate hydrolases"/>
    <property type="match status" value="2"/>
</dbReference>
<dbReference type="Gene3D" id="1.10.287.380">
    <property type="entry name" value="Valyl-tRNA synthetase, C-terminal domain"/>
    <property type="match status" value="1"/>
</dbReference>
<comment type="similarity">
    <text evidence="10 11">Belongs to the ABC transporter superfamily. ABCF family. Uup subfamily.</text>
</comment>
<evidence type="ECO:0000256" key="12">
    <source>
        <dbReference type="SAM" id="MobiDB-lite"/>
    </source>
</evidence>
<keyword evidence="7 11" id="KW-0238">DNA-binding</keyword>
<evidence type="ECO:0000259" key="13">
    <source>
        <dbReference type="PROSITE" id="PS50893"/>
    </source>
</evidence>
<keyword evidence="2 11" id="KW-0677">Repeat</keyword>
<keyword evidence="15" id="KW-1185">Reference proteome</keyword>
<dbReference type="SMART" id="SM00382">
    <property type="entry name" value="AAA"/>
    <property type="match status" value="2"/>
</dbReference>